<feature type="region of interest" description="Disordered" evidence="1">
    <location>
        <begin position="93"/>
        <end position="116"/>
    </location>
</feature>
<sequence>MALWYQIMDSTLQALLIISDDIERSKAAKNKGEILRLSELLSETRESGIELAFEEPEATPQRLYTDSSGLYHSNEALYTEEAILDRLARDNYSRNSAPTSPNRHYSSNVSVNEKSTLKRGKSAINEVLSPQSDCSIEADASDIIQSSLDRRIEPRKEKLDDEYIDSSASSASNRPFYYFPFVSSNVSPLNPVQSQSSTYATLTNQSRSPAKKMSPIERIIDIQRDTSRLLVLLRGLPGSGKSTLAAKLANHEGVICSSDNYFVQGFKYIYDPSKLSEAHEWNQRNTRKFMGDGVSPIIIDNTNIEAWEMKPYVNYAQKYGYKVEILEPETPWKFKPGELATRNVHGITKAKIQGMLDRYERNLTVNAILGDSQELPKRRNCSEREKEHAIRNERAASCDSPRISPGREDFPEWMAKTTNSSESISPASLPISSPKGTKTPVKVFVDTINLNDENSSKPSFKLMTHGHRAKTEVGFSKVQNISTKKGKMCGKFGPPGVKSPTMEARDFRFQPISPMREQLVRKNALESIKDDYPNEDEQFWLSEEKLDIVKSNKNGGSSQRSRNRTRHSKGDLKAMEEIAKSNVVVHHFSISGSHDCCEEGHSMEPYFKAKNEESANKRTKTKIAASFGLPFVQYSGKWCLSGDTESRYKVDFGMQVNERDVFLMSQFPVGYECLVPKSRSICGKDSSIDLRVKPLDKATSTDDIQSVRASDKSFNHLKELFPHVSLNSLKILFEKCKENVELVSNMLLDMNDQPEKQKDAAEGELSRSHVNAAIDEALNLIAHDAEDNFSSKDVKRVIDSLEFFEDVPKHDAKAKVFSNSWCNMRRDLVMDDENDDDDDLVFQLEPTFASQLQQLFGPPSHSGQTQLSGHNLDIKINLNLAWQIHKCWAKSVQKKLYDEDCEFVKRLEERENAKRRGSEKPKRSVSLDRKRSRSCDFSDARKHSYRMEKTDSVPNMSDIMDMEMALQMSKDDAVRYKYYKIQYFYIATDCNQSKYYESSLFYSVTKTEKANRMWNDVDLATKMKRKLLYERYPFLDKDSLDEVFSANDFSLPQTEEQIQFSFGGVLPQQRDKKEVHATKSDAQRSGLVRKVSTMQTPVRKSDTRQTPVAEEMKDFRAESILYHRLRRECFEKAKEAYNGGKRGAASFYAQQVVKFKINGHTYTQKIWEANRHASLKILLHRNLGRDRNTIDLHLLYVREALEMLEIFLKLKQEELMNGTERRMVIAIITGRGKHSIDQVPRLKRGVINYLSHKSITYHEKHAGLIEATDRLTLSILTFVFGLLFSEIGGSLESELDDDELDELELEDDVDDEDELLDSSESLELLLSLSESNNLKSIVFLLNSIHFLCSGNCHIMQNEKDICISLATASLSKSSQYNPLDFFWKADERIFACRCIGTSNDQFLDIFGIARFQHSGH</sequence>
<proteinExistence type="predicted"/>
<dbReference type="GO" id="GO:0005634">
    <property type="term" value="C:nucleus"/>
    <property type="evidence" value="ECO:0007669"/>
    <property type="project" value="TreeGrafter"/>
</dbReference>
<name>T1JA97_STRMM</name>
<feature type="region of interest" description="Disordered" evidence="1">
    <location>
        <begin position="910"/>
        <end position="931"/>
    </location>
</feature>
<dbReference type="SUPFAM" id="SSF52540">
    <property type="entry name" value="P-loop containing nucleoside triphosphate hydrolases"/>
    <property type="match status" value="1"/>
</dbReference>
<dbReference type="Proteomes" id="UP000014500">
    <property type="component" value="Unassembled WGS sequence"/>
</dbReference>
<evidence type="ECO:0000259" key="2">
    <source>
        <dbReference type="PROSITE" id="PS50828"/>
    </source>
</evidence>
<dbReference type="PROSITE" id="PS50828">
    <property type="entry name" value="SMR"/>
    <property type="match status" value="1"/>
</dbReference>
<evidence type="ECO:0000259" key="3">
    <source>
        <dbReference type="PROSITE" id="PS51140"/>
    </source>
</evidence>
<dbReference type="InterPro" id="IPR013899">
    <property type="entry name" value="DUF1771"/>
</dbReference>
<dbReference type="InterPro" id="IPR052772">
    <property type="entry name" value="Endo/PolyKinase_Domain-Protein"/>
</dbReference>
<dbReference type="SUPFAM" id="SSF160443">
    <property type="entry name" value="SMR domain-like"/>
    <property type="match status" value="1"/>
</dbReference>
<protein>
    <recommendedName>
        <fullName evidence="6">Smr domain-containing protein</fullName>
    </recommendedName>
</protein>
<dbReference type="InterPro" id="IPR002625">
    <property type="entry name" value="Smr_dom"/>
</dbReference>
<dbReference type="PROSITE" id="PS51140">
    <property type="entry name" value="CUE"/>
    <property type="match status" value="1"/>
</dbReference>
<evidence type="ECO:0000313" key="4">
    <source>
        <dbReference type="EnsemblMetazoa" id="SMAR010657-PA"/>
    </source>
</evidence>
<dbReference type="SMART" id="SM00463">
    <property type="entry name" value="SMR"/>
    <property type="match status" value="1"/>
</dbReference>
<accession>T1JA97</accession>
<dbReference type="InterPro" id="IPR027417">
    <property type="entry name" value="P-loop_NTPase"/>
</dbReference>
<dbReference type="PANTHER" id="PTHR46535:SF1">
    <property type="entry name" value="NEDD4-BINDING PROTEIN 2"/>
    <property type="match status" value="1"/>
</dbReference>
<feature type="compositionally biased region" description="Basic and acidic residues" evidence="1">
    <location>
        <begin position="379"/>
        <end position="396"/>
    </location>
</feature>
<dbReference type="Gene3D" id="3.30.1370.110">
    <property type="match status" value="1"/>
</dbReference>
<dbReference type="HOGENOM" id="CLU_253369_0_0_1"/>
<dbReference type="Pfam" id="PF13671">
    <property type="entry name" value="AAA_33"/>
    <property type="match status" value="1"/>
</dbReference>
<feature type="region of interest" description="Disordered" evidence="1">
    <location>
        <begin position="551"/>
        <end position="571"/>
    </location>
</feature>
<keyword evidence="5" id="KW-1185">Reference proteome</keyword>
<dbReference type="GO" id="GO:0004519">
    <property type="term" value="F:endonuclease activity"/>
    <property type="evidence" value="ECO:0007669"/>
    <property type="project" value="TreeGrafter"/>
</dbReference>
<reference evidence="5" key="1">
    <citation type="submission" date="2011-05" db="EMBL/GenBank/DDBJ databases">
        <authorList>
            <person name="Richards S.R."/>
            <person name="Qu J."/>
            <person name="Jiang H."/>
            <person name="Jhangiani S.N."/>
            <person name="Agravi P."/>
            <person name="Goodspeed R."/>
            <person name="Gross S."/>
            <person name="Mandapat C."/>
            <person name="Jackson L."/>
            <person name="Mathew T."/>
            <person name="Pu L."/>
            <person name="Thornton R."/>
            <person name="Saada N."/>
            <person name="Wilczek-Boney K.B."/>
            <person name="Lee S."/>
            <person name="Kovar C."/>
            <person name="Wu Y."/>
            <person name="Scherer S.E."/>
            <person name="Worley K.C."/>
            <person name="Muzny D.M."/>
            <person name="Gibbs R."/>
        </authorList>
    </citation>
    <scope>NUCLEOTIDE SEQUENCE</scope>
    <source>
        <strain evidence="5">Brora</strain>
    </source>
</reference>
<feature type="domain" description="Smr" evidence="2">
    <location>
        <begin position="1190"/>
        <end position="1268"/>
    </location>
</feature>
<dbReference type="InterPro" id="IPR003892">
    <property type="entry name" value="CUE"/>
</dbReference>
<dbReference type="GO" id="GO:0043130">
    <property type="term" value="F:ubiquitin binding"/>
    <property type="evidence" value="ECO:0007669"/>
    <property type="project" value="InterPro"/>
</dbReference>
<dbReference type="EMBL" id="JH431987">
    <property type="status" value="NOT_ANNOTATED_CDS"/>
    <property type="molecule type" value="Genomic_DNA"/>
</dbReference>
<dbReference type="PANTHER" id="PTHR46535">
    <property type="entry name" value="NEDD4-BINDING PROTEIN 2"/>
    <property type="match status" value="1"/>
</dbReference>
<dbReference type="Gene3D" id="3.40.50.300">
    <property type="entry name" value="P-loop containing nucleotide triphosphate hydrolases"/>
    <property type="match status" value="1"/>
</dbReference>
<dbReference type="eggNOG" id="KOG2401">
    <property type="taxonomic scope" value="Eukaryota"/>
</dbReference>
<evidence type="ECO:0000313" key="5">
    <source>
        <dbReference type="Proteomes" id="UP000014500"/>
    </source>
</evidence>
<feature type="compositionally biased region" description="Polar residues" evidence="1">
    <location>
        <begin position="93"/>
        <end position="114"/>
    </location>
</feature>
<evidence type="ECO:0008006" key="6">
    <source>
        <dbReference type="Google" id="ProtNLM"/>
    </source>
</evidence>
<feature type="domain" description="CUE" evidence="3">
    <location>
        <begin position="709"/>
        <end position="752"/>
    </location>
</feature>
<feature type="compositionally biased region" description="Polar residues" evidence="1">
    <location>
        <begin position="551"/>
        <end position="560"/>
    </location>
</feature>
<dbReference type="STRING" id="126957.T1JA97"/>
<feature type="region of interest" description="Disordered" evidence="1">
    <location>
        <begin position="379"/>
        <end position="409"/>
    </location>
</feature>
<dbReference type="Pfam" id="PF08590">
    <property type="entry name" value="DUF1771"/>
    <property type="match status" value="1"/>
</dbReference>
<dbReference type="EnsemblMetazoa" id="SMAR010657-RA">
    <property type="protein sequence ID" value="SMAR010657-PA"/>
    <property type="gene ID" value="SMAR010657"/>
</dbReference>
<dbReference type="InterPro" id="IPR036063">
    <property type="entry name" value="Smr_dom_sf"/>
</dbReference>
<reference evidence="4" key="2">
    <citation type="submission" date="2015-02" db="UniProtKB">
        <authorList>
            <consortium name="EnsemblMetazoa"/>
        </authorList>
    </citation>
    <scope>IDENTIFICATION</scope>
</reference>
<dbReference type="SMART" id="SM01162">
    <property type="entry name" value="DUF1771"/>
    <property type="match status" value="1"/>
</dbReference>
<dbReference type="PhylomeDB" id="T1JA97"/>
<evidence type="ECO:0000256" key="1">
    <source>
        <dbReference type="SAM" id="MobiDB-lite"/>
    </source>
</evidence>
<organism evidence="4 5">
    <name type="scientific">Strigamia maritima</name>
    <name type="common">European centipede</name>
    <name type="synonym">Geophilus maritimus</name>
    <dbReference type="NCBI Taxonomy" id="126957"/>
    <lineage>
        <taxon>Eukaryota</taxon>
        <taxon>Metazoa</taxon>
        <taxon>Ecdysozoa</taxon>
        <taxon>Arthropoda</taxon>
        <taxon>Myriapoda</taxon>
        <taxon>Chilopoda</taxon>
        <taxon>Pleurostigmophora</taxon>
        <taxon>Geophilomorpha</taxon>
        <taxon>Linotaeniidae</taxon>
        <taxon>Strigamia</taxon>
    </lineage>
</organism>